<name>A0AAV5QND2_9ASCO</name>
<keyword evidence="12" id="KW-1185">Reference proteome</keyword>
<feature type="compositionally biased region" description="Acidic residues" evidence="7">
    <location>
        <begin position="466"/>
        <end position="495"/>
    </location>
</feature>
<keyword evidence="3 8" id="KW-0812">Transmembrane</keyword>
<evidence type="ECO:0000313" key="11">
    <source>
        <dbReference type="EMBL" id="GMM36293.1"/>
    </source>
</evidence>
<feature type="domain" description="HeH/LEM" evidence="10">
    <location>
        <begin position="14"/>
        <end position="48"/>
    </location>
</feature>
<keyword evidence="2" id="KW-0597">Phosphoprotein</keyword>
<dbReference type="GO" id="GO:0005637">
    <property type="term" value="C:nuclear inner membrane"/>
    <property type="evidence" value="ECO:0007669"/>
    <property type="project" value="UniProtKB-SubCell"/>
</dbReference>
<dbReference type="GO" id="GO:0003682">
    <property type="term" value="F:chromatin binding"/>
    <property type="evidence" value="ECO:0007669"/>
    <property type="project" value="InterPro"/>
</dbReference>
<feature type="compositionally biased region" description="Basic residues" evidence="7">
    <location>
        <begin position="190"/>
        <end position="200"/>
    </location>
</feature>
<feature type="region of interest" description="Disordered" evidence="7">
    <location>
        <begin position="420"/>
        <end position="543"/>
    </location>
</feature>
<sequence>MDGDLSYLEPGFKANTLKIPQIKKILVFHNVAFPSNYKKAQLVKLFNEKIGSRSKELLREYQSTLEKAGPIEDAHHKTNAESDKKSGKKSSISESKQHKKNPDVTEVFSSSSDDSSSSGSDSEDAVVEVEHIDTAKKNTRSSGRHAGAGAPKKNNDIAEKSVDSSSEISGEAEEIEEIGEVEEMDTSGGKAKKTRSKTKSKKSDSKNSESLFVEESDDEEKEEVSFNNNNSFQAGRKGNKRRMTNDISDEKEEPEKKKAKDLFDFSGSEVDNSEEFETLLTKSLKDSTQILKSPQRELKHNLKEILGSNRKKLINDSDQTNKFKIGKSSTTKTVADLRSKASPLKNSTPKKSLISKTPSKTPSKVRSTPKPSKSKDETASPMIAKSIDEKESMNEPFDADLMAKELGINVIKNSIFNPATTDIVFKPTSNTISSKSFKKNEEESVEDPADKVPLESESSYPMPIEVSDDEEELQSDAEEASNINDDEDDEDEDEIRDITEEFSGTTAEKESQNGNGNENENENEKDESSEDENLKGPGSVFDKVQNDLIDDDEELIAATEETDKTIENLSSSSAKYAFFSYFKYFTIFLLMTTFSGLGYWYADQKVLVGYCGYSIDRKTIPNPNENPYIDLVDEFLLQYLKPQCVPCPDNATCYPYFDLSCHDDFLEIKPITYYLTGKRCIPDLRKQRRIENMIAVSLDILRSKNAAVDCGQGCDNEAGLTAEVLYDILSNVKSPGVSNEEFDEIWQKAEEYLENHAEIVTFFEKVSGSERSDDEGSPTQVTKKGLRSTSMENLNFQCRSKTIINLVLIKYKNYIMISIGCLSIISVAHLIISQRYAKQKEIFKICDAVVEKLRDQQLMSKNDPTGTIKGYLESIVLRDELLSNDNKNKIVKWKKVTQQIEVNPSVRVEIMEIYGEIKRIWAWTGR</sequence>
<feature type="compositionally biased region" description="Basic and acidic residues" evidence="7">
    <location>
        <begin position="294"/>
        <end position="303"/>
    </location>
</feature>
<feature type="compositionally biased region" description="Basic and acidic residues" evidence="7">
    <location>
        <begin position="253"/>
        <end position="263"/>
    </location>
</feature>
<comment type="caution">
    <text evidence="11">The sequence shown here is derived from an EMBL/GenBank/DDBJ whole genome shotgun (WGS) entry which is preliminary data.</text>
</comment>
<gene>
    <name evidence="11" type="ORF">DASC09_036180</name>
</gene>
<dbReference type="Pfam" id="PF12949">
    <property type="entry name" value="HeH"/>
    <property type="match status" value="1"/>
</dbReference>
<dbReference type="InterPro" id="IPR018996">
    <property type="entry name" value="Man1/Src1-like_C"/>
</dbReference>
<evidence type="ECO:0000256" key="8">
    <source>
        <dbReference type="SAM" id="Phobius"/>
    </source>
</evidence>
<keyword evidence="5 8" id="KW-0472">Membrane</keyword>
<feature type="compositionally biased region" description="Acidic residues" evidence="7">
    <location>
        <begin position="519"/>
        <end position="531"/>
    </location>
</feature>
<evidence type="ECO:0000256" key="2">
    <source>
        <dbReference type="ARBA" id="ARBA00022553"/>
    </source>
</evidence>
<evidence type="ECO:0000256" key="5">
    <source>
        <dbReference type="ARBA" id="ARBA00023136"/>
    </source>
</evidence>
<evidence type="ECO:0000259" key="9">
    <source>
        <dbReference type="Pfam" id="PF09402"/>
    </source>
</evidence>
<organism evidence="11 12">
    <name type="scientific">Saccharomycopsis crataegensis</name>
    <dbReference type="NCBI Taxonomy" id="43959"/>
    <lineage>
        <taxon>Eukaryota</taxon>
        <taxon>Fungi</taxon>
        <taxon>Dikarya</taxon>
        <taxon>Ascomycota</taxon>
        <taxon>Saccharomycotina</taxon>
        <taxon>Saccharomycetes</taxon>
        <taxon>Saccharomycopsidaceae</taxon>
        <taxon>Saccharomycopsis</taxon>
    </lineage>
</organism>
<protein>
    <submittedName>
        <fullName evidence="11">Src1 protein</fullName>
    </submittedName>
</protein>
<feature type="transmembrane region" description="Helical" evidence="8">
    <location>
        <begin position="814"/>
        <end position="832"/>
    </location>
</feature>
<keyword evidence="6" id="KW-0539">Nucleus</keyword>
<dbReference type="EMBL" id="BTFZ01000011">
    <property type="protein sequence ID" value="GMM36293.1"/>
    <property type="molecule type" value="Genomic_DNA"/>
</dbReference>
<dbReference type="AlphaFoldDB" id="A0AAV5QND2"/>
<dbReference type="Proteomes" id="UP001360560">
    <property type="component" value="Unassembled WGS sequence"/>
</dbReference>
<evidence type="ECO:0000313" key="12">
    <source>
        <dbReference type="Proteomes" id="UP001360560"/>
    </source>
</evidence>
<dbReference type="InterPro" id="IPR041885">
    <property type="entry name" value="MAN1_winged_helix_dom"/>
</dbReference>
<dbReference type="GO" id="GO:0071763">
    <property type="term" value="P:nuclear membrane organization"/>
    <property type="evidence" value="ECO:0007669"/>
    <property type="project" value="TreeGrafter"/>
</dbReference>
<feature type="compositionally biased region" description="Acidic residues" evidence="7">
    <location>
        <begin position="212"/>
        <end position="222"/>
    </location>
</feature>
<evidence type="ECO:0000256" key="3">
    <source>
        <dbReference type="ARBA" id="ARBA00022692"/>
    </source>
</evidence>
<keyword evidence="4 8" id="KW-1133">Transmembrane helix</keyword>
<reference evidence="11 12" key="1">
    <citation type="journal article" date="2023" name="Elife">
        <title>Identification of key yeast species and microbe-microbe interactions impacting larval growth of Drosophila in the wild.</title>
        <authorList>
            <person name="Mure A."/>
            <person name="Sugiura Y."/>
            <person name="Maeda R."/>
            <person name="Honda K."/>
            <person name="Sakurai N."/>
            <person name="Takahashi Y."/>
            <person name="Watada M."/>
            <person name="Katoh T."/>
            <person name="Gotoh A."/>
            <person name="Gotoh Y."/>
            <person name="Taniguchi I."/>
            <person name="Nakamura K."/>
            <person name="Hayashi T."/>
            <person name="Katayama T."/>
            <person name="Uemura T."/>
            <person name="Hattori Y."/>
        </authorList>
    </citation>
    <scope>NUCLEOTIDE SEQUENCE [LARGE SCALE GENOMIC DNA]</scope>
    <source>
        <strain evidence="11 12">SC-9</strain>
    </source>
</reference>
<evidence type="ECO:0000256" key="6">
    <source>
        <dbReference type="ARBA" id="ARBA00023242"/>
    </source>
</evidence>
<dbReference type="GeneID" id="90074268"/>
<comment type="subcellular location">
    <subcellularLocation>
        <location evidence="1">Nucleus inner membrane</location>
    </subcellularLocation>
</comment>
<feature type="region of interest" description="Disordered" evidence="7">
    <location>
        <begin position="286"/>
        <end position="394"/>
    </location>
</feature>
<proteinExistence type="predicted"/>
<feature type="compositionally biased region" description="Basic and acidic residues" evidence="7">
    <location>
        <begin position="438"/>
        <end position="454"/>
    </location>
</feature>
<feature type="compositionally biased region" description="Polar residues" evidence="7">
    <location>
        <begin position="322"/>
        <end position="333"/>
    </location>
</feature>
<feature type="compositionally biased region" description="Basic and acidic residues" evidence="7">
    <location>
        <begin position="69"/>
        <end position="85"/>
    </location>
</feature>
<feature type="compositionally biased region" description="Acidic residues" evidence="7">
    <location>
        <begin position="170"/>
        <end position="185"/>
    </location>
</feature>
<feature type="compositionally biased region" description="Low complexity" evidence="7">
    <location>
        <begin position="104"/>
        <end position="120"/>
    </location>
</feature>
<dbReference type="PANTHER" id="PTHR47808:SF2">
    <property type="entry name" value="LEM DOMAIN-CONTAINING PROTEIN 2"/>
    <property type="match status" value="1"/>
</dbReference>
<evidence type="ECO:0000256" key="7">
    <source>
        <dbReference type="SAM" id="MobiDB-lite"/>
    </source>
</evidence>
<evidence type="ECO:0000256" key="4">
    <source>
        <dbReference type="ARBA" id="ARBA00022989"/>
    </source>
</evidence>
<dbReference type="InterPro" id="IPR044780">
    <property type="entry name" value="Heh2/Src1"/>
</dbReference>
<dbReference type="Gene3D" id="1.10.10.1180">
    <property type="entry name" value="MAN1, winged-helix domain"/>
    <property type="match status" value="1"/>
</dbReference>
<dbReference type="RefSeq" id="XP_064853289.1">
    <property type="nucleotide sequence ID" value="XM_064997217.1"/>
</dbReference>
<feature type="compositionally biased region" description="Polar residues" evidence="7">
    <location>
        <begin position="344"/>
        <end position="371"/>
    </location>
</feature>
<dbReference type="Pfam" id="PF09402">
    <property type="entry name" value="MSC"/>
    <property type="match status" value="1"/>
</dbReference>
<evidence type="ECO:0000259" key="10">
    <source>
        <dbReference type="Pfam" id="PF12949"/>
    </source>
</evidence>
<dbReference type="InterPro" id="IPR025856">
    <property type="entry name" value="HeH/LEM_domain"/>
</dbReference>
<dbReference type="PANTHER" id="PTHR47808">
    <property type="entry name" value="INNER NUCLEAR MEMBRANE PROTEIN HEH2-RELATED"/>
    <property type="match status" value="1"/>
</dbReference>
<feature type="region of interest" description="Disordered" evidence="7">
    <location>
        <begin position="67"/>
        <end position="272"/>
    </location>
</feature>
<feature type="domain" description="Man1/Src1-like C-terminal" evidence="9">
    <location>
        <begin position="589"/>
        <end position="925"/>
    </location>
</feature>
<evidence type="ECO:0000256" key="1">
    <source>
        <dbReference type="ARBA" id="ARBA00004540"/>
    </source>
</evidence>
<dbReference type="CDD" id="cd12935">
    <property type="entry name" value="LEM_like"/>
    <property type="match status" value="1"/>
</dbReference>
<dbReference type="GO" id="GO:0005783">
    <property type="term" value="C:endoplasmic reticulum"/>
    <property type="evidence" value="ECO:0007669"/>
    <property type="project" value="TreeGrafter"/>
</dbReference>
<dbReference type="GO" id="GO:0034399">
    <property type="term" value="C:nuclear periphery"/>
    <property type="evidence" value="ECO:0007669"/>
    <property type="project" value="TreeGrafter"/>
</dbReference>
<accession>A0AAV5QND2</accession>
<feature type="compositionally biased region" description="Basic and acidic residues" evidence="7">
    <location>
        <begin position="153"/>
        <end position="162"/>
    </location>
</feature>